<keyword evidence="5" id="KW-0812">Transmembrane</keyword>
<evidence type="ECO:0000313" key="6">
    <source>
        <dbReference type="Proteomes" id="UP000887540"/>
    </source>
</evidence>
<keyword evidence="5" id="KW-1133">Transmembrane helix</keyword>
<proteinExistence type="predicted"/>
<evidence type="ECO:0000256" key="2">
    <source>
        <dbReference type="ARBA" id="ARBA00022741"/>
    </source>
</evidence>
<dbReference type="Gene3D" id="3.30.200.20">
    <property type="entry name" value="Phosphorylase Kinase, domain 1"/>
    <property type="match status" value="1"/>
</dbReference>
<dbReference type="PANTHER" id="PTHR48013">
    <property type="entry name" value="DUAL SPECIFICITY MITOGEN-ACTIVATED PROTEIN KINASE KINASE 5-RELATED"/>
    <property type="match status" value="1"/>
</dbReference>
<dbReference type="PANTHER" id="PTHR48013:SF28">
    <property type="entry name" value="DUAL SPECIFICITY MITOGEN-ACTIVATED PROTEIN KINASE KINASE SEK-1"/>
    <property type="match status" value="1"/>
</dbReference>
<organism evidence="6 7">
    <name type="scientific">Acrobeloides nanus</name>
    <dbReference type="NCBI Taxonomy" id="290746"/>
    <lineage>
        <taxon>Eukaryota</taxon>
        <taxon>Metazoa</taxon>
        <taxon>Ecdysozoa</taxon>
        <taxon>Nematoda</taxon>
        <taxon>Chromadorea</taxon>
        <taxon>Rhabditida</taxon>
        <taxon>Tylenchina</taxon>
        <taxon>Cephalobomorpha</taxon>
        <taxon>Cephaloboidea</taxon>
        <taxon>Cephalobidae</taxon>
        <taxon>Acrobeloides</taxon>
    </lineage>
</organism>
<name>A0A914EMG1_9BILA</name>
<evidence type="ECO:0000313" key="7">
    <source>
        <dbReference type="WBParaSite" id="ACRNAN_scaffold8761.g14198.t1"/>
    </source>
</evidence>
<dbReference type="InterPro" id="IPR011009">
    <property type="entry name" value="Kinase-like_dom_sf"/>
</dbReference>
<dbReference type="AlphaFoldDB" id="A0A914EMG1"/>
<accession>A0A914EMG1</accession>
<evidence type="ECO:0000256" key="4">
    <source>
        <dbReference type="ARBA" id="ARBA00022840"/>
    </source>
</evidence>
<evidence type="ECO:0000256" key="3">
    <source>
        <dbReference type="ARBA" id="ARBA00022777"/>
    </source>
</evidence>
<keyword evidence="4" id="KW-0067">ATP-binding</keyword>
<keyword evidence="6" id="KW-1185">Reference proteome</keyword>
<feature type="transmembrane region" description="Helical" evidence="5">
    <location>
        <begin position="181"/>
        <end position="204"/>
    </location>
</feature>
<sequence length="380" mass="43962">MIKSEDNEMTLFVSRNNFLFYHNISNVVQIWFRIPELAAQNCFNSDNFHFIYPTQTTFHINQTASSKGDCNFYVFPALPSNIEYSSATFPTLCMTNIQYNSSQMLEVFSVILLNSVVNNTKLFECNQDSCKDWSNTCVNGSTIKFTIPPDGYLAIDYYSLDDQKKYPVTPEPERHKWMKPVFVSVGGIIALVVIFLIIGSFIYYRFYHGKEGVLSQPAENVRPMQDFSLQLETNNEATTLQIEQLTSNKSVNKLEFPDRNGVYDYDTNDFEEIGIVARTMNIVRKIKHKSTDVEMAVKYITIPKSQVDNIVINTSLKKILQELENFKELSKCPQIVDFYGFCIEENHALICMELMSFSLHDYHVYVHKKEKERVPEENIP</sequence>
<protein>
    <submittedName>
        <fullName evidence="7">Serine-threonine/tyrosine-protein kinase catalytic domain-containing protein</fullName>
    </submittedName>
</protein>
<keyword evidence="3" id="KW-0418">Kinase</keyword>
<dbReference type="GO" id="GO:0005524">
    <property type="term" value="F:ATP binding"/>
    <property type="evidence" value="ECO:0007669"/>
    <property type="project" value="UniProtKB-KW"/>
</dbReference>
<reference evidence="7" key="1">
    <citation type="submission" date="2022-11" db="UniProtKB">
        <authorList>
            <consortium name="WormBaseParasite"/>
        </authorList>
    </citation>
    <scope>IDENTIFICATION</scope>
</reference>
<dbReference type="GO" id="GO:0004708">
    <property type="term" value="F:MAP kinase kinase activity"/>
    <property type="evidence" value="ECO:0007669"/>
    <property type="project" value="TreeGrafter"/>
</dbReference>
<dbReference type="Proteomes" id="UP000887540">
    <property type="component" value="Unplaced"/>
</dbReference>
<dbReference type="SUPFAM" id="SSF56112">
    <property type="entry name" value="Protein kinase-like (PK-like)"/>
    <property type="match status" value="1"/>
</dbReference>
<evidence type="ECO:0000256" key="1">
    <source>
        <dbReference type="ARBA" id="ARBA00022679"/>
    </source>
</evidence>
<keyword evidence="5" id="KW-0472">Membrane</keyword>
<evidence type="ECO:0000256" key="5">
    <source>
        <dbReference type="SAM" id="Phobius"/>
    </source>
</evidence>
<keyword evidence="2" id="KW-0547">Nucleotide-binding</keyword>
<dbReference type="GO" id="GO:0051403">
    <property type="term" value="P:stress-activated MAPK cascade"/>
    <property type="evidence" value="ECO:0007669"/>
    <property type="project" value="TreeGrafter"/>
</dbReference>
<keyword evidence="1" id="KW-0808">Transferase</keyword>
<dbReference type="WBParaSite" id="ACRNAN_scaffold8761.g14198.t1">
    <property type="protein sequence ID" value="ACRNAN_scaffold8761.g14198.t1"/>
    <property type="gene ID" value="ACRNAN_scaffold8761.g14198"/>
</dbReference>